<dbReference type="KEGG" id="osn:115216975"/>
<dbReference type="AlphaFoldDB" id="A0A6P7SVR6"/>
<keyword evidence="1" id="KW-1185">Reference proteome</keyword>
<dbReference type="RefSeq" id="XP_029642352.1">
    <property type="nucleotide sequence ID" value="XM_029786492.1"/>
</dbReference>
<dbReference type="Proteomes" id="UP000515154">
    <property type="component" value="Linkage group LG1"/>
</dbReference>
<sequence length="224" mass="25326">MIAEGGYTPEQVHNVDETAFYWKCMPVRTFISQEKKSTPGYKTSKNYLTFLLGGNTVGDMQLKPLRMYLSENLFCICDITNFPQAESLHQIWKDIVTYAKDVGFEEVIGNDVFELLVIQRESLSNKELILLVTEKVENTDEILQLLAIKIIAKGFALIEEGLLAFADNGPNSELKEEFIMSSVPILSCPKGCCIIINKQLWMNSSSLKLMSMIMYYSKYGLSSS</sequence>
<proteinExistence type="predicted"/>
<evidence type="ECO:0000313" key="2">
    <source>
        <dbReference type="RefSeq" id="XP_029642352.1"/>
    </source>
</evidence>
<organism evidence="1 2">
    <name type="scientific">Octopus sinensis</name>
    <name type="common">East Asian common octopus</name>
    <dbReference type="NCBI Taxonomy" id="2607531"/>
    <lineage>
        <taxon>Eukaryota</taxon>
        <taxon>Metazoa</taxon>
        <taxon>Spiralia</taxon>
        <taxon>Lophotrochozoa</taxon>
        <taxon>Mollusca</taxon>
        <taxon>Cephalopoda</taxon>
        <taxon>Coleoidea</taxon>
        <taxon>Octopodiformes</taxon>
        <taxon>Octopoda</taxon>
        <taxon>Incirrata</taxon>
        <taxon>Octopodidae</taxon>
        <taxon>Octopus</taxon>
    </lineage>
</organism>
<gene>
    <name evidence="2" type="primary">LOC115216975</name>
</gene>
<evidence type="ECO:0000313" key="1">
    <source>
        <dbReference type="Proteomes" id="UP000515154"/>
    </source>
</evidence>
<name>A0A6P7SVR6_9MOLL</name>
<protein>
    <submittedName>
        <fullName evidence="2">Jerky protein homolog-like</fullName>
    </submittedName>
</protein>
<accession>A0A6P7SVR6</accession>
<reference evidence="2" key="1">
    <citation type="submission" date="2025-08" db="UniProtKB">
        <authorList>
            <consortium name="RefSeq"/>
        </authorList>
    </citation>
    <scope>IDENTIFICATION</scope>
</reference>